<name>A0A2N5UJ23_9BASI</name>
<feature type="compositionally biased region" description="Polar residues" evidence="1">
    <location>
        <begin position="107"/>
        <end position="122"/>
    </location>
</feature>
<gene>
    <name evidence="2" type="ORF">PCASD_11267</name>
</gene>
<accession>A0A2N5UJ23</accession>
<reference evidence="2 3" key="1">
    <citation type="submission" date="2017-11" db="EMBL/GenBank/DDBJ databases">
        <title>De novo assembly and phasing of dikaryotic genomes from two isolates of Puccinia coronata f. sp. avenae, the causal agent of oat crown rust.</title>
        <authorList>
            <person name="Miller M.E."/>
            <person name="Zhang Y."/>
            <person name="Omidvar V."/>
            <person name="Sperschneider J."/>
            <person name="Schwessinger B."/>
            <person name="Raley C."/>
            <person name="Palmer J.M."/>
            <person name="Garnica D."/>
            <person name="Upadhyaya N."/>
            <person name="Rathjen J."/>
            <person name="Taylor J.M."/>
            <person name="Park R.F."/>
            <person name="Dodds P.N."/>
            <person name="Hirsch C.D."/>
            <person name="Kianian S.F."/>
            <person name="Figueroa M."/>
        </authorList>
    </citation>
    <scope>NUCLEOTIDE SEQUENCE [LARGE SCALE GENOMIC DNA]</scope>
    <source>
        <strain evidence="2">12SD80</strain>
    </source>
</reference>
<dbReference type="Proteomes" id="UP000235392">
    <property type="component" value="Unassembled WGS sequence"/>
</dbReference>
<evidence type="ECO:0000313" key="2">
    <source>
        <dbReference type="EMBL" id="PLW37748.1"/>
    </source>
</evidence>
<sequence>MDGPAGFVFVLALSGPGSLGFRGFGWLRRAPRLCVPVRSGLGSPALAWSTSFRQLRPHKPTLHHQTRIRRHQVASEFSSLFKLHEKGICRHQTIMHRRRTTDAPPLSNESAPSYDRSLQSPEQGAWDHGQSSYDFQTSQTGRIGLDGTELHSEGDSTGAIDHNEEQWLSRNRRQGTGDANRPLRATCAIASTPLASRLGSRVRPAV</sequence>
<proteinExistence type="predicted"/>
<feature type="region of interest" description="Disordered" evidence="1">
    <location>
        <begin position="96"/>
        <end position="167"/>
    </location>
</feature>
<evidence type="ECO:0000256" key="1">
    <source>
        <dbReference type="SAM" id="MobiDB-lite"/>
    </source>
</evidence>
<dbReference type="EMBL" id="PGCI01000138">
    <property type="protein sequence ID" value="PLW37748.1"/>
    <property type="molecule type" value="Genomic_DNA"/>
</dbReference>
<dbReference type="AlphaFoldDB" id="A0A2N5UJ23"/>
<feature type="compositionally biased region" description="Polar residues" evidence="1">
    <location>
        <begin position="129"/>
        <end position="141"/>
    </location>
</feature>
<organism evidence="2 3">
    <name type="scientific">Puccinia coronata f. sp. avenae</name>
    <dbReference type="NCBI Taxonomy" id="200324"/>
    <lineage>
        <taxon>Eukaryota</taxon>
        <taxon>Fungi</taxon>
        <taxon>Dikarya</taxon>
        <taxon>Basidiomycota</taxon>
        <taxon>Pucciniomycotina</taxon>
        <taxon>Pucciniomycetes</taxon>
        <taxon>Pucciniales</taxon>
        <taxon>Pucciniaceae</taxon>
        <taxon>Puccinia</taxon>
    </lineage>
</organism>
<comment type="caution">
    <text evidence="2">The sequence shown here is derived from an EMBL/GenBank/DDBJ whole genome shotgun (WGS) entry which is preliminary data.</text>
</comment>
<evidence type="ECO:0000313" key="3">
    <source>
        <dbReference type="Proteomes" id="UP000235392"/>
    </source>
</evidence>
<protein>
    <submittedName>
        <fullName evidence="2">Uncharacterized protein</fullName>
    </submittedName>
</protein>